<feature type="transmembrane region" description="Helical" evidence="2">
    <location>
        <begin position="105"/>
        <end position="126"/>
    </location>
</feature>
<proteinExistence type="predicted"/>
<keyword evidence="2" id="KW-0812">Transmembrane</keyword>
<dbReference type="EMBL" id="GGMS01015870">
    <property type="protein sequence ID" value="MBY85073.1"/>
    <property type="molecule type" value="Transcribed_RNA"/>
</dbReference>
<keyword evidence="2" id="KW-1133">Transmembrane helix</keyword>
<evidence type="ECO:0000256" key="1">
    <source>
        <dbReference type="SAM" id="MobiDB-lite"/>
    </source>
</evidence>
<evidence type="ECO:0000256" key="2">
    <source>
        <dbReference type="SAM" id="Phobius"/>
    </source>
</evidence>
<organism evidence="3">
    <name type="scientific">Sipha flava</name>
    <name type="common">yellow sugarcane aphid</name>
    <dbReference type="NCBI Taxonomy" id="143950"/>
    <lineage>
        <taxon>Eukaryota</taxon>
        <taxon>Metazoa</taxon>
        <taxon>Ecdysozoa</taxon>
        <taxon>Arthropoda</taxon>
        <taxon>Hexapoda</taxon>
        <taxon>Insecta</taxon>
        <taxon>Pterygota</taxon>
        <taxon>Neoptera</taxon>
        <taxon>Paraneoptera</taxon>
        <taxon>Hemiptera</taxon>
        <taxon>Sternorrhyncha</taxon>
        <taxon>Aphidomorpha</taxon>
        <taxon>Aphidoidea</taxon>
        <taxon>Aphididae</taxon>
        <taxon>Sipha</taxon>
    </lineage>
</organism>
<reference evidence="3" key="1">
    <citation type="submission" date="2018-04" db="EMBL/GenBank/DDBJ databases">
        <title>Transcriptome assembly of Sipha flava.</title>
        <authorList>
            <person name="Scully E.D."/>
            <person name="Geib S.M."/>
            <person name="Palmer N.A."/>
            <person name="Koch K."/>
            <person name="Bradshaw J."/>
            <person name="Heng-Moss T."/>
            <person name="Sarath G."/>
        </authorList>
    </citation>
    <scope>NUCLEOTIDE SEQUENCE</scope>
</reference>
<evidence type="ECO:0000313" key="3">
    <source>
        <dbReference type="EMBL" id="MBY85073.1"/>
    </source>
</evidence>
<name>A0A2S2R572_9HEMI</name>
<evidence type="ECO:0008006" key="4">
    <source>
        <dbReference type="Google" id="ProtNLM"/>
    </source>
</evidence>
<dbReference type="OrthoDB" id="10255414at2759"/>
<dbReference type="AlphaFoldDB" id="A0A2S2R572"/>
<sequence>MTEEEALFDPSIKKKKKKKKFDLDSALAAEGNDIVNEQTLDKENQDPVDPEEFDDGNLDLDNFGKKKKKKKKNIINLDDLENALPDTSSAMENGDGQEDAMDVSFTLSLMKIIISFNYLFILIGFVG</sequence>
<keyword evidence="2" id="KW-0472">Membrane</keyword>
<gene>
    <name evidence="3" type="ORF">g.100409</name>
</gene>
<feature type="compositionally biased region" description="Acidic residues" evidence="1">
    <location>
        <begin position="46"/>
        <end position="58"/>
    </location>
</feature>
<protein>
    <recommendedName>
        <fullName evidence="4">Eukaryotic translation initiation factor 2 subunit 2</fullName>
    </recommendedName>
</protein>
<feature type="region of interest" description="Disordered" evidence="1">
    <location>
        <begin position="34"/>
        <end position="59"/>
    </location>
</feature>
<accession>A0A2S2R572</accession>